<keyword evidence="6" id="KW-1185">Reference proteome</keyword>
<evidence type="ECO:0000259" key="4">
    <source>
        <dbReference type="Pfam" id="PF02902"/>
    </source>
</evidence>
<dbReference type="InParanoid" id="A0A061EWL4"/>
<dbReference type="GO" id="GO:0006508">
    <property type="term" value="P:proteolysis"/>
    <property type="evidence" value="ECO:0007669"/>
    <property type="project" value="UniProtKB-KW"/>
</dbReference>
<evidence type="ECO:0000256" key="3">
    <source>
        <dbReference type="ARBA" id="ARBA00022801"/>
    </source>
</evidence>
<accession>A0A061EWL4</accession>
<feature type="domain" description="Ubiquitin-like protease family profile" evidence="4">
    <location>
        <begin position="20"/>
        <end position="60"/>
    </location>
</feature>
<keyword evidence="3" id="KW-0378">Hydrolase</keyword>
<name>A0A061EWL4_THECC</name>
<evidence type="ECO:0000256" key="1">
    <source>
        <dbReference type="ARBA" id="ARBA00005234"/>
    </source>
</evidence>
<evidence type="ECO:0000256" key="2">
    <source>
        <dbReference type="ARBA" id="ARBA00022670"/>
    </source>
</evidence>
<evidence type="ECO:0000313" key="5">
    <source>
        <dbReference type="EMBL" id="EOY08807.1"/>
    </source>
</evidence>
<keyword evidence="2" id="KW-0645">Protease</keyword>
<dbReference type="SUPFAM" id="SSF54001">
    <property type="entry name" value="Cysteine proteinases"/>
    <property type="match status" value="1"/>
</dbReference>
<dbReference type="Gene3D" id="3.40.395.10">
    <property type="entry name" value="Adenoviral Proteinase, Chain A"/>
    <property type="match status" value="1"/>
</dbReference>
<dbReference type="Pfam" id="PF02902">
    <property type="entry name" value="Peptidase_C48"/>
    <property type="match status" value="1"/>
</dbReference>
<dbReference type="Proteomes" id="UP000026915">
    <property type="component" value="Chromosome 5"/>
</dbReference>
<dbReference type="GO" id="GO:0008234">
    <property type="term" value="F:cysteine-type peptidase activity"/>
    <property type="evidence" value="ECO:0007669"/>
    <property type="project" value="InterPro"/>
</dbReference>
<gene>
    <name evidence="5" type="ORF">TCM_024014</name>
</gene>
<proteinExistence type="inferred from homology"/>
<protein>
    <recommendedName>
        <fullName evidence="4">Ubiquitin-like protease family profile domain-containing protein</fullName>
    </recommendedName>
</protein>
<sequence>MKIPNELRRYVEGDRLIYRKKWEDVNFILVPSNVGRHWVVAKIDLVRWMIKVVDSARTLAVKANGVHAA</sequence>
<dbReference type="InterPro" id="IPR003653">
    <property type="entry name" value="Peptidase_C48_C"/>
</dbReference>
<dbReference type="Gramene" id="EOY08807">
    <property type="protein sequence ID" value="EOY08807"/>
    <property type="gene ID" value="TCM_024014"/>
</dbReference>
<dbReference type="HOGENOM" id="CLU_2780990_0_0_1"/>
<organism evidence="5 6">
    <name type="scientific">Theobroma cacao</name>
    <name type="common">Cacao</name>
    <name type="synonym">Cocoa</name>
    <dbReference type="NCBI Taxonomy" id="3641"/>
    <lineage>
        <taxon>Eukaryota</taxon>
        <taxon>Viridiplantae</taxon>
        <taxon>Streptophyta</taxon>
        <taxon>Embryophyta</taxon>
        <taxon>Tracheophyta</taxon>
        <taxon>Spermatophyta</taxon>
        <taxon>Magnoliopsida</taxon>
        <taxon>eudicotyledons</taxon>
        <taxon>Gunneridae</taxon>
        <taxon>Pentapetalae</taxon>
        <taxon>rosids</taxon>
        <taxon>malvids</taxon>
        <taxon>Malvales</taxon>
        <taxon>Malvaceae</taxon>
        <taxon>Byttnerioideae</taxon>
        <taxon>Theobroma</taxon>
    </lineage>
</organism>
<comment type="similarity">
    <text evidence="1">Belongs to the peptidase C48 family.</text>
</comment>
<dbReference type="InterPro" id="IPR038765">
    <property type="entry name" value="Papain-like_cys_pep_sf"/>
</dbReference>
<evidence type="ECO:0000313" key="6">
    <source>
        <dbReference type="Proteomes" id="UP000026915"/>
    </source>
</evidence>
<reference evidence="5 6" key="1">
    <citation type="journal article" date="2013" name="Genome Biol.">
        <title>The genome sequence of the most widely cultivated cacao type and its use to identify candidate genes regulating pod color.</title>
        <authorList>
            <person name="Motamayor J.C."/>
            <person name="Mockaitis K."/>
            <person name="Schmutz J."/>
            <person name="Haiminen N."/>
            <person name="Iii D.L."/>
            <person name="Cornejo O."/>
            <person name="Findley S.D."/>
            <person name="Zheng P."/>
            <person name="Utro F."/>
            <person name="Royaert S."/>
            <person name="Saski C."/>
            <person name="Jenkins J."/>
            <person name="Podicheti R."/>
            <person name="Zhao M."/>
            <person name="Scheffler B.E."/>
            <person name="Stack J.C."/>
            <person name="Feltus F.A."/>
            <person name="Mustiga G.M."/>
            <person name="Amores F."/>
            <person name="Phillips W."/>
            <person name="Marelli J.P."/>
            <person name="May G.D."/>
            <person name="Shapiro H."/>
            <person name="Ma J."/>
            <person name="Bustamante C.D."/>
            <person name="Schnell R.J."/>
            <person name="Main D."/>
            <person name="Gilbert D."/>
            <person name="Parida L."/>
            <person name="Kuhn D.N."/>
        </authorList>
    </citation>
    <scope>NUCLEOTIDE SEQUENCE [LARGE SCALE GENOMIC DNA]</scope>
    <source>
        <strain evidence="6">cv. Matina 1-6</strain>
    </source>
</reference>
<dbReference type="AlphaFoldDB" id="A0A061EWL4"/>
<dbReference type="EMBL" id="CM001883">
    <property type="protein sequence ID" value="EOY08807.1"/>
    <property type="molecule type" value="Genomic_DNA"/>
</dbReference>